<dbReference type="PANTHER" id="PTHR45654:SF2">
    <property type="entry name" value="HOMEOBOX-LEUCINE ZIPPER PROTEIN TF1"/>
    <property type="match status" value="1"/>
</dbReference>
<evidence type="ECO:0000313" key="3">
    <source>
        <dbReference type="Proteomes" id="UP000324897"/>
    </source>
</evidence>
<keyword evidence="3" id="KW-1185">Reference proteome</keyword>
<dbReference type="Proteomes" id="UP000324897">
    <property type="component" value="Unassembled WGS sequence"/>
</dbReference>
<proteinExistence type="predicted"/>
<dbReference type="InterPro" id="IPR042160">
    <property type="entry name" value="HD-Zip_IV"/>
</dbReference>
<comment type="caution">
    <text evidence="2">The sequence shown here is derived from an EMBL/GenBank/DDBJ whole genome shotgun (WGS) entry which is preliminary data.</text>
</comment>
<sequence length="301" mass="33322">MWSCLKERYVQHSGALLHTLMQKIHLIEQSDMSVDEYNSAFEHLMGPLLSMVTAIEHVPVEDAGIHDLFKLCLSGLLFGARRWVVSMAWQCARIRDVYHVNSSPMGAGPKWRQIILKIADTLLTNYSGGIAGIPVEAWTVQCGKGMEEDVKVVYRRNDDGSNTAVVCASASFLLPLPMRRVFDLLKNNLLRVKWDVLMEGGSVKEEVRVANGVGSDDSISILHVKHGNVGDTKMILQNSSYDASGSFLVYSSLDDQLIDKIMIPAATKRWATSTCTPPASSSFPLLTQHRLALPLERLGEP</sequence>
<evidence type="ECO:0000259" key="1">
    <source>
        <dbReference type="Pfam" id="PF25797"/>
    </source>
</evidence>
<organism evidence="2 3">
    <name type="scientific">Eragrostis curvula</name>
    <name type="common">weeping love grass</name>
    <dbReference type="NCBI Taxonomy" id="38414"/>
    <lineage>
        <taxon>Eukaryota</taxon>
        <taxon>Viridiplantae</taxon>
        <taxon>Streptophyta</taxon>
        <taxon>Embryophyta</taxon>
        <taxon>Tracheophyta</taxon>
        <taxon>Spermatophyta</taxon>
        <taxon>Magnoliopsida</taxon>
        <taxon>Liliopsida</taxon>
        <taxon>Poales</taxon>
        <taxon>Poaceae</taxon>
        <taxon>PACMAD clade</taxon>
        <taxon>Chloridoideae</taxon>
        <taxon>Eragrostideae</taxon>
        <taxon>Eragrostidinae</taxon>
        <taxon>Eragrostis</taxon>
    </lineage>
</organism>
<dbReference type="InterPro" id="IPR057993">
    <property type="entry name" value="HD-Zip_IV_C"/>
</dbReference>
<dbReference type="Gramene" id="TVU06397">
    <property type="protein sequence ID" value="TVU06397"/>
    <property type="gene ID" value="EJB05_49609"/>
</dbReference>
<feature type="domain" description="HD-Zip IV C-terminal" evidence="1">
    <location>
        <begin position="111"/>
        <end position="262"/>
    </location>
</feature>
<evidence type="ECO:0000313" key="2">
    <source>
        <dbReference type="EMBL" id="TVU06397.1"/>
    </source>
</evidence>
<protein>
    <recommendedName>
        <fullName evidence="1">HD-Zip IV C-terminal domain-containing protein</fullName>
    </recommendedName>
</protein>
<dbReference type="AlphaFoldDB" id="A0A5J9T586"/>
<dbReference type="SUPFAM" id="SSF55961">
    <property type="entry name" value="Bet v1-like"/>
    <property type="match status" value="1"/>
</dbReference>
<accession>A0A5J9T586</accession>
<feature type="non-terminal residue" evidence="2">
    <location>
        <position position="1"/>
    </location>
</feature>
<reference evidence="2 3" key="1">
    <citation type="journal article" date="2019" name="Sci. Rep.">
        <title>A high-quality genome of Eragrostis curvula grass provides insights into Poaceae evolution and supports new strategies to enhance forage quality.</title>
        <authorList>
            <person name="Carballo J."/>
            <person name="Santos B.A.C.M."/>
            <person name="Zappacosta D."/>
            <person name="Garbus I."/>
            <person name="Selva J.P."/>
            <person name="Gallo C.A."/>
            <person name="Diaz A."/>
            <person name="Albertini E."/>
            <person name="Caccamo M."/>
            <person name="Echenique V."/>
        </authorList>
    </citation>
    <scope>NUCLEOTIDE SEQUENCE [LARGE SCALE GENOMIC DNA]</scope>
    <source>
        <strain evidence="3">cv. Victoria</strain>
        <tissue evidence="2">Leaf</tissue>
    </source>
</reference>
<dbReference type="EMBL" id="RWGY01000051">
    <property type="protein sequence ID" value="TVU06397.1"/>
    <property type="molecule type" value="Genomic_DNA"/>
</dbReference>
<dbReference type="OrthoDB" id="6159439at2759"/>
<dbReference type="Pfam" id="PF25797">
    <property type="entry name" value="PDF2_C"/>
    <property type="match status" value="1"/>
</dbReference>
<name>A0A5J9T586_9POAL</name>
<dbReference type="PANTHER" id="PTHR45654">
    <property type="entry name" value="HOMEOBOX-LEUCINE ZIPPER PROTEIN MERISTEM L1"/>
    <property type="match status" value="1"/>
</dbReference>
<gene>
    <name evidence="2" type="ORF">EJB05_49609</name>
</gene>